<dbReference type="OrthoDB" id="1679700at2"/>
<organism evidence="5 6">
    <name type="scientific">Clostridium cadaveris</name>
    <dbReference type="NCBI Taxonomy" id="1529"/>
    <lineage>
        <taxon>Bacteria</taxon>
        <taxon>Bacillati</taxon>
        <taxon>Bacillota</taxon>
        <taxon>Clostridia</taxon>
        <taxon>Eubacteriales</taxon>
        <taxon>Clostridiaceae</taxon>
        <taxon>Clostridium</taxon>
    </lineage>
</organism>
<dbReference type="STRING" id="1529.SAMN04487885_12428"/>
<protein>
    <submittedName>
        <fullName evidence="5">Putative Mn2+ efflux pump MntP</fullName>
    </submittedName>
</protein>
<dbReference type="AlphaFoldDB" id="A0A1I2P1E8"/>
<dbReference type="EMBL" id="FOOE01000024">
    <property type="protein sequence ID" value="SFG07526.1"/>
    <property type="molecule type" value="Genomic_DNA"/>
</dbReference>
<evidence type="ECO:0000313" key="5">
    <source>
        <dbReference type="EMBL" id="SFG07526.1"/>
    </source>
</evidence>
<keyword evidence="1" id="KW-1003">Cell membrane</keyword>
<evidence type="ECO:0000256" key="3">
    <source>
        <dbReference type="ARBA" id="ARBA00022989"/>
    </source>
</evidence>
<dbReference type="Proteomes" id="UP000182135">
    <property type="component" value="Unassembled WGS sequence"/>
</dbReference>
<gene>
    <name evidence="5" type="ORF">SAMN04487885_12428</name>
</gene>
<keyword evidence="6" id="KW-1185">Reference proteome</keyword>
<dbReference type="PANTHER" id="PTHR35529:SF1">
    <property type="entry name" value="MANGANESE EFFLUX PUMP MNTP-RELATED"/>
    <property type="match status" value="1"/>
</dbReference>
<accession>A0A1I2P1E8</accession>
<name>A0A1I2P1E8_9CLOT</name>
<dbReference type="Pfam" id="PF02659">
    <property type="entry name" value="Mntp"/>
    <property type="match status" value="1"/>
</dbReference>
<keyword evidence="3" id="KW-1133">Transmembrane helix</keyword>
<keyword evidence="4" id="KW-0472">Membrane</keyword>
<dbReference type="PANTHER" id="PTHR35529">
    <property type="entry name" value="MANGANESE EFFLUX PUMP MNTP-RELATED"/>
    <property type="match status" value="1"/>
</dbReference>
<sequence>MEIHSLIIISIALALDAFGVALSIGLNPQVRKNNKILFILSFGFFQFFFSFIGAYIGYLFNRFTSVPNTIGGIVIMIVGILMIKEGMEKKEESILLKPKMYFILGISVSIDALVVGFVVLSGITKILVIGIDTIFIGLTTCFLSAIAFIISKSLKKVKFIAKYADFIGGIILIIFGLEMIL</sequence>
<dbReference type="InterPro" id="IPR003810">
    <property type="entry name" value="Mntp/YtaF"/>
</dbReference>
<dbReference type="eggNOG" id="COG1971">
    <property type="taxonomic scope" value="Bacteria"/>
</dbReference>
<keyword evidence="2" id="KW-0812">Transmembrane</keyword>
<evidence type="ECO:0000256" key="1">
    <source>
        <dbReference type="ARBA" id="ARBA00022475"/>
    </source>
</evidence>
<reference evidence="5 6" key="1">
    <citation type="submission" date="2016-10" db="EMBL/GenBank/DDBJ databases">
        <authorList>
            <person name="de Groot N.N."/>
        </authorList>
    </citation>
    <scope>NUCLEOTIDE SEQUENCE [LARGE SCALE GENOMIC DNA]</scope>
    <source>
        <strain evidence="5 6">NLAE-zl-G419</strain>
    </source>
</reference>
<proteinExistence type="predicted"/>
<evidence type="ECO:0000256" key="2">
    <source>
        <dbReference type="ARBA" id="ARBA00022692"/>
    </source>
</evidence>
<evidence type="ECO:0000313" key="6">
    <source>
        <dbReference type="Proteomes" id="UP000182135"/>
    </source>
</evidence>
<evidence type="ECO:0000256" key="4">
    <source>
        <dbReference type="ARBA" id="ARBA00023136"/>
    </source>
</evidence>
<dbReference type="RefSeq" id="WP_027639573.1">
    <property type="nucleotide sequence ID" value="NZ_FOOE01000024.1"/>
</dbReference>